<dbReference type="GO" id="GO:0047444">
    <property type="term" value="F:N-acylneuraminate-9-phosphate synthase activity"/>
    <property type="evidence" value="ECO:0007669"/>
    <property type="project" value="TreeGrafter"/>
</dbReference>
<dbReference type="PANTHER" id="PTHR42966:SF3">
    <property type="entry name" value="BLR5971 PROTEIN"/>
    <property type="match status" value="1"/>
</dbReference>
<dbReference type="GO" id="GO:0016051">
    <property type="term" value="P:carbohydrate biosynthetic process"/>
    <property type="evidence" value="ECO:0007669"/>
    <property type="project" value="InterPro"/>
</dbReference>
<evidence type="ECO:0000313" key="2">
    <source>
        <dbReference type="EMBL" id="KKL49839.1"/>
    </source>
</evidence>
<dbReference type="InterPro" id="IPR051690">
    <property type="entry name" value="PseI-like"/>
</dbReference>
<comment type="caution">
    <text evidence="2">The sequence shown here is derived from an EMBL/GenBank/DDBJ whole genome shotgun (WGS) entry which is preliminary data.</text>
</comment>
<dbReference type="EMBL" id="LAZR01032815">
    <property type="protein sequence ID" value="KKL49839.1"/>
    <property type="molecule type" value="Genomic_DNA"/>
</dbReference>
<dbReference type="Pfam" id="PF03102">
    <property type="entry name" value="NeuB"/>
    <property type="match status" value="1"/>
</dbReference>
<proteinExistence type="predicted"/>
<name>A0A0F9CL28_9ZZZZ</name>
<reference evidence="2" key="1">
    <citation type="journal article" date="2015" name="Nature">
        <title>Complex archaea that bridge the gap between prokaryotes and eukaryotes.</title>
        <authorList>
            <person name="Spang A."/>
            <person name="Saw J.H."/>
            <person name="Jorgensen S.L."/>
            <person name="Zaremba-Niedzwiedzka K."/>
            <person name="Martijn J."/>
            <person name="Lind A.E."/>
            <person name="van Eijk R."/>
            <person name="Schleper C."/>
            <person name="Guy L."/>
            <person name="Ettema T.J."/>
        </authorList>
    </citation>
    <scope>NUCLEOTIDE SEQUENCE</scope>
</reference>
<accession>A0A0F9CL28</accession>
<gene>
    <name evidence="2" type="ORF">LCGC14_2311500</name>
</gene>
<feature type="domain" description="PseI/NeuA/B-like" evidence="1">
    <location>
        <begin position="62"/>
        <end position="296"/>
    </location>
</feature>
<dbReference type="InterPro" id="IPR013132">
    <property type="entry name" value="PseI/NeuA/B-like_N"/>
</dbReference>
<protein>
    <recommendedName>
        <fullName evidence="1">PseI/NeuA/B-like domain-containing protein</fullName>
    </recommendedName>
</protein>
<dbReference type="SUPFAM" id="SSF51569">
    <property type="entry name" value="Aldolase"/>
    <property type="match status" value="1"/>
</dbReference>
<sequence length="315" mass="35493">MISVDPVLEVATGRHRITALLVTDYRRGRVDEGLKMPKPSRPIVVAEIGINHNGDVGLAKSMIALAKNFGADYVKFQKRTVDVVYTEEQLAKPRASQWGDTTRDQKLGIEFERAQYDEIDEYCRVIGMRWFATPMDVGSLDFLMTYDLPFTKIASADLTHLELLRAARKAGRPVILSTGMSTKAQIDAAVDILGDSLEYLLHCVGTYPTIEDDVNMLRIDSLRHLYGDRCKIGFSCHAERIIYNVQAYIMGVELLEFHVTIDRDMAGSDQKSSIGPVGFDRIMSHLASIERGWGDGSIEPRESEKDAMEKLRRYR</sequence>
<dbReference type="AlphaFoldDB" id="A0A0F9CL28"/>
<dbReference type="InterPro" id="IPR013785">
    <property type="entry name" value="Aldolase_TIM"/>
</dbReference>
<dbReference type="Gene3D" id="3.20.20.70">
    <property type="entry name" value="Aldolase class I"/>
    <property type="match status" value="1"/>
</dbReference>
<organism evidence="2">
    <name type="scientific">marine sediment metagenome</name>
    <dbReference type="NCBI Taxonomy" id="412755"/>
    <lineage>
        <taxon>unclassified sequences</taxon>
        <taxon>metagenomes</taxon>
        <taxon>ecological metagenomes</taxon>
    </lineage>
</organism>
<dbReference type="PANTHER" id="PTHR42966">
    <property type="entry name" value="N-ACETYLNEURAMINATE SYNTHASE"/>
    <property type="match status" value="1"/>
</dbReference>
<evidence type="ECO:0000259" key="1">
    <source>
        <dbReference type="Pfam" id="PF03102"/>
    </source>
</evidence>